<name>A0A6A4KX35_9ERIC</name>
<protein>
    <recommendedName>
        <fullName evidence="7">YqgF/RNase H-like domain-containing protein</fullName>
    </recommendedName>
</protein>
<proteinExistence type="inferred from homology"/>
<dbReference type="GO" id="GO:0004518">
    <property type="term" value="F:nuclease activity"/>
    <property type="evidence" value="ECO:0007669"/>
    <property type="project" value="UniProtKB-KW"/>
</dbReference>
<keyword evidence="9" id="KW-1185">Reference proteome</keyword>
<feature type="region of interest" description="Disordered" evidence="6">
    <location>
        <begin position="1"/>
        <end position="47"/>
    </location>
</feature>
<dbReference type="InterPro" id="IPR005227">
    <property type="entry name" value="YqgF"/>
</dbReference>
<evidence type="ECO:0000256" key="3">
    <source>
        <dbReference type="ARBA" id="ARBA00022722"/>
    </source>
</evidence>
<dbReference type="PANTHER" id="PTHR33317">
    <property type="entry name" value="POLYNUCLEOTIDYL TRANSFERASE, RIBONUCLEASE H-LIKE SUPERFAMILY PROTEIN"/>
    <property type="match status" value="1"/>
</dbReference>
<evidence type="ECO:0000256" key="2">
    <source>
        <dbReference type="ARBA" id="ARBA00022517"/>
    </source>
</evidence>
<dbReference type="Proteomes" id="UP000428333">
    <property type="component" value="Linkage Group LG09"/>
</dbReference>
<evidence type="ECO:0000259" key="7">
    <source>
        <dbReference type="SMART" id="SM00732"/>
    </source>
</evidence>
<dbReference type="InterPro" id="IPR006641">
    <property type="entry name" value="YqgF/RNaseH-like_dom"/>
</dbReference>
<dbReference type="Gene3D" id="3.30.420.140">
    <property type="entry name" value="YqgF/RNase H-like domain"/>
    <property type="match status" value="1"/>
</dbReference>
<accession>A0A6A4KX35</accession>
<comment type="caution">
    <text evidence="8">The sequence shown here is derived from an EMBL/GenBank/DDBJ whole genome shotgun (WGS) entry which is preliminary data.</text>
</comment>
<dbReference type="OrthoDB" id="1724384at2759"/>
<gene>
    <name evidence="8" type="ORF">C3L33_16024</name>
</gene>
<dbReference type="GO" id="GO:0000967">
    <property type="term" value="P:rRNA 5'-end processing"/>
    <property type="evidence" value="ECO:0007669"/>
    <property type="project" value="TreeGrafter"/>
</dbReference>
<dbReference type="FunFam" id="3.30.420.140:FF:000008">
    <property type="entry name" value="Putative pre-16S rRNA nuclease"/>
    <property type="match status" value="1"/>
</dbReference>
<dbReference type="Pfam" id="PF03652">
    <property type="entry name" value="RuvX"/>
    <property type="match status" value="1"/>
</dbReference>
<dbReference type="PANTHER" id="PTHR33317:SF1">
    <property type="entry name" value="POLYNUCLEOTIDYL TRANSFERASE, RIBONUCLEASE H-LIKE SUPERFAMILY PROTEIN"/>
    <property type="match status" value="1"/>
</dbReference>
<dbReference type="GO" id="GO:0016787">
    <property type="term" value="F:hydrolase activity"/>
    <property type="evidence" value="ECO:0007669"/>
    <property type="project" value="UniProtKB-KW"/>
</dbReference>
<keyword evidence="5" id="KW-0175">Coiled coil</keyword>
<keyword evidence="1" id="KW-0963">Cytoplasm</keyword>
<dbReference type="SMART" id="SM00732">
    <property type="entry name" value="YqgFc"/>
    <property type="match status" value="1"/>
</dbReference>
<evidence type="ECO:0000256" key="5">
    <source>
        <dbReference type="SAM" id="Coils"/>
    </source>
</evidence>
<organism evidence="8 9">
    <name type="scientific">Rhododendron williamsianum</name>
    <dbReference type="NCBI Taxonomy" id="262921"/>
    <lineage>
        <taxon>Eukaryota</taxon>
        <taxon>Viridiplantae</taxon>
        <taxon>Streptophyta</taxon>
        <taxon>Embryophyta</taxon>
        <taxon>Tracheophyta</taxon>
        <taxon>Spermatophyta</taxon>
        <taxon>Magnoliopsida</taxon>
        <taxon>eudicotyledons</taxon>
        <taxon>Gunneridae</taxon>
        <taxon>Pentapetalae</taxon>
        <taxon>asterids</taxon>
        <taxon>Ericales</taxon>
        <taxon>Ericaceae</taxon>
        <taxon>Ericoideae</taxon>
        <taxon>Rhodoreae</taxon>
        <taxon>Rhododendron</taxon>
    </lineage>
</organism>
<reference evidence="8 9" key="1">
    <citation type="journal article" date="2019" name="Genome Biol. Evol.">
        <title>The Rhododendron genome and chromosomal organization provide insight into shared whole-genome duplications across the heath family (Ericaceae).</title>
        <authorList>
            <person name="Soza V.L."/>
            <person name="Lindsley D."/>
            <person name="Waalkes A."/>
            <person name="Ramage E."/>
            <person name="Patwardhan R.P."/>
            <person name="Burton J.N."/>
            <person name="Adey A."/>
            <person name="Kumar A."/>
            <person name="Qiu R."/>
            <person name="Shendure J."/>
            <person name="Hall B."/>
        </authorList>
    </citation>
    <scope>NUCLEOTIDE SEQUENCE [LARGE SCALE GENOMIC DNA]</scope>
    <source>
        <strain evidence="8">RSF 1966-606</strain>
    </source>
</reference>
<feature type="domain" description="YqgF/RNase H-like" evidence="7">
    <location>
        <begin position="465"/>
        <end position="569"/>
    </location>
</feature>
<sequence length="613" mass="68236">MVVGRPYNLRMRRKQQEERLSPPPSSPPSSPDSPPPPPSRRGRNQLRRSKRLAVFKARCQLCIAVPSPTRQSVSDAIKVADRKRAKKNEKKAAGGEALTTTFITTTITGFTTTTTLPPWPEPASKKQEACSFQGKMPTLHCSGNSGELLVDISSEEEDKKQDIDDLLSGLNPPPRSVERNGPAKFSEIIACVKSNLVSELTSLPHSKISTMVRSANRDFTALDWYEDDYTSFRETVRRFIELNQELLEAEKLINGHRAVSESYEELVIEANNAEEALSSAATNLAEARENAVCARRRLEELRGLVIEAEMELGQGEAEVVAWESEVRQCSEFHSRAEVDMQRVGSEDEEARKVADEVEERRKKALKGIELVKEELLRSIGTPSKPAMAGLSFQACSKKRLDRVLGGISKREASLVTYFGLGASWFSNFGFVVREGLTVLSALYMKYVKPFNLFQDLMKTKPLERGRLLGLDVGDKYVGLAVSDANNKIASPLSVLLRKKTNIDLMAGDFQNLVSELSLKGFIIGYPFDRSRSSPDAVQVKLLIDDLCKTGRLEGVRYTFWDECFTSKNVELLLKPLNLHPVLAKTMIDKFAAVGILQGYLDYVNRTLVLKSAG</sequence>
<feature type="coiled-coil region" evidence="5">
    <location>
        <begin position="263"/>
        <end position="318"/>
    </location>
</feature>
<feature type="compositionally biased region" description="Pro residues" evidence="6">
    <location>
        <begin position="21"/>
        <end position="39"/>
    </location>
</feature>
<dbReference type="HAMAP" id="MF_00651">
    <property type="entry name" value="Nuclease_YqgF"/>
    <property type="match status" value="1"/>
</dbReference>
<evidence type="ECO:0000256" key="6">
    <source>
        <dbReference type="SAM" id="MobiDB-lite"/>
    </source>
</evidence>
<dbReference type="AlphaFoldDB" id="A0A6A4KX35"/>
<keyword evidence="4" id="KW-0378">Hydrolase</keyword>
<dbReference type="InterPro" id="IPR037027">
    <property type="entry name" value="YqgF/RNaseH-like_dom_sf"/>
</dbReference>
<evidence type="ECO:0000313" key="9">
    <source>
        <dbReference type="Proteomes" id="UP000428333"/>
    </source>
</evidence>
<evidence type="ECO:0000313" key="8">
    <source>
        <dbReference type="EMBL" id="KAE9452073.1"/>
    </source>
</evidence>
<keyword evidence="2" id="KW-0690">Ribosome biogenesis</keyword>
<evidence type="ECO:0000256" key="1">
    <source>
        <dbReference type="ARBA" id="ARBA00022490"/>
    </source>
</evidence>
<dbReference type="InterPro" id="IPR012337">
    <property type="entry name" value="RNaseH-like_sf"/>
</dbReference>
<dbReference type="SUPFAM" id="SSF53098">
    <property type="entry name" value="Ribonuclease H-like"/>
    <property type="match status" value="1"/>
</dbReference>
<feature type="non-terminal residue" evidence="8">
    <location>
        <position position="1"/>
    </location>
</feature>
<keyword evidence="3" id="KW-0540">Nuclease</keyword>
<dbReference type="EMBL" id="QEFC01002457">
    <property type="protein sequence ID" value="KAE9452073.1"/>
    <property type="molecule type" value="Genomic_DNA"/>
</dbReference>
<dbReference type="CDD" id="cd16964">
    <property type="entry name" value="YqgF"/>
    <property type="match status" value="1"/>
</dbReference>
<evidence type="ECO:0000256" key="4">
    <source>
        <dbReference type="ARBA" id="ARBA00022801"/>
    </source>
</evidence>